<evidence type="ECO:0000259" key="7">
    <source>
        <dbReference type="PROSITE" id="PS51282"/>
    </source>
</evidence>
<dbReference type="SUPFAM" id="SSF57756">
    <property type="entry name" value="Retrovirus zinc finger-like domains"/>
    <property type="match status" value="1"/>
</dbReference>
<dbReference type="PANTHER" id="PTHR15439">
    <property type="entry name" value="RETINOBLASTOMA-BINDING PROTEIN 6"/>
    <property type="match status" value="1"/>
</dbReference>
<dbReference type="GO" id="GO:0003676">
    <property type="term" value="F:nucleic acid binding"/>
    <property type="evidence" value="ECO:0007669"/>
    <property type="project" value="InterPro"/>
</dbReference>
<feature type="domain" description="DWNN" evidence="7">
    <location>
        <begin position="3"/>
        <end position="80"/>
    </location>
</feature>
<evidence type="ECO:0000256" key="1">
    <source>
        <dbReference type="ARBA" id="ARBA00004123"/>
    </source>
</evidence>
<dbReference type="InterPro" id="IPR033489">
    <property type="entry name" value="RBBP6"/>
</dbReference>
<dbReference type="GO" id="GO:0061630">
    <property type="term" value="F:ubiquitin protein ligase activity"/>
    <property type="evidence" value="ECO:0007669"/>
    <property type="project" value="InterPro"/>
</dbReference>
<dbReference type="PANTHER" id="PTHR15439:SF20">
    <property type="entry name" value="DWNN DOMAIN-CONTAINING PROTEIN"/>
    <property type="match status" value="1"/>
</dbReference>
<dbReference type="InterPro" id="IPR014891">
    <property type="entry name" value="DWNN_domain"/>
</dbReference>
<dbReference type="Pfam" id="PF08783">
    <property type="entry name" value="DWNN"/>
    <property type="match status" value="1"/>
</dbReference>
<dbReference type="GO" id="GO:0006397">
    <property type="term" value="P:mRNA processing"/>
    <property type="evidence" value="ECO:0007669"/>
    <property type="project" value="InterPro"/>
</dbReference>
<keyword evidence="5" id="KW-0539">Nucleus</keyword>
<evidence type="ECO:0000256" key="2">
    <source>
        <dbReference type="ARBA" id="ARBA00022723"/>
    </source>
</evidence>
<keyword evidence="4" id="KW-0862">Zinc</keyword>
<reference evidence="8 9" key="1">
    <citation type="journal article" date="2014" name="PLoS ONE">
        <title>Global Analysis of Gene Expression Profiles in Physic Nut (Jatropha curcas L.) Seedlings Exposed to Salt Stress.</title>
        <authorList>
            <person name="Zhang L."/>
            <person name="Zhang C."/>
            <person name="Wu P."/>
            <person name="Chen Y."/>
            <person name="Li M."/>
            <person name="Jiang H."/>
            <person name="Wu G."/>
        </authorList>
    </citation>
    <scope>NUCLEOTIDE SEQUENCE [LARGE SCALE GENOMIC DNA]</scope>
    <source>
        <strain evidence="9">cv. GZQX0401</strain>
        <tissue evidence="8">Young leaves</tissue>
    </source>
</reference>
<dbReference type="AlphaFoldDB" id="A0A067KJT3"/>
<dbReference type="PROSITE" id="PS51282">
    <property type="entry name" value="DWNN"/>
    <property type="match status" value="1"/>
</dbReference>
<dbReference type="GO" id="GO:0005634">
    <property type="term" value="C:nucleus"/>
    <property type="evidence" value="ECO:0007669"/>
    <property type="project" value="UniProtKB-SubCell"/>
</dbReference>
<feature type="compositionally biased region" description="Low complexity" evidence="6">
    <location>
        <begin position="108"/>
        <end position="127"/>
    </location>
</feature>
<dbReference type="GO" id="GO:0016567">
    <property type="term" value="P:protein ubiquitination"/>
    <property type="evidence" value="ECO:0007669"/>
    <property type="project" value="InterPro"/>
</dbReference>
<dbReference type="SMART" id="SM01180">
    <property type="entry name" value="DWNN"/>
    <property type="match status" value="1"/>
</dbReference>
<keyword evidence="3" id="KW-0863">Zinc-finger</keyword>
<sequence length="251" mass="26293">MAIYFKFISAKDYDTIAVDSPAISVSALKRKIFEFKYKSKNGLCWGTDFDLAIINAQTNEQYLDDMLIPKNTGVLIRRVPGTGRGSKKPIGTATIAVTERQIPRSRSKTIGSTGSSSSATGASVSSKPASTNTDSVGEGFDTGASTGSVSVKSIVASVGSGPDSFRGEVGGGGVNNGGSGVGYGGLEKKTPPEGYVCHRCSVAGHFIQHCPTNGNPGYHFKRMRPSTVLKANDAAFEKEIFGCFPAKKSSS</sequence>
<evidence type="ECO:0000256" key="6">
    <source>
        <dbReference type="SAM" id="MobiDB-lite"/>
    </source>
</evidence>
<accession>A0A067KJT3</accession>
<evidence type="ECO:0000313" key="8">
    <source>
        <dbReference type="EMBL" id="KDP35218.1"/>
    </source>
</evidence>
<dbReference type="STRING" id="180498.A0A067KJT3"/>
<keyword evidence="9" id="KW-1185">Reference proteome</keyword>
<dbReference type="GO" id="GO:0008270">
    <property type="term" value="F:zinc ion binding"/>
    <property type="evidence" value="ECO:0007669"/>
    <property type="project" value="UniProtKB-KW"/>
</dbReference>
<evidence type="ECO:0000256" key="5">
    <source>
        <dbReference type="ARBA" id="ARBA00023242"/>
    </source>
</evidence>
<dbReference type="EMBL" id="KK914490">
    <property type="protein sequence ID" value="KDP35218.1"/>
    <property type="molecule type" value="Genomic_DNA"/>
</dbReference>
<dbReference type="InterPro" id="IPR025829">
    <property type="entry name" value="Zn_knuckle_CX2CX3GHX4C"/>
</dbReference>
<protein>
    <recommendedName>
        <fullName evidence="7">DWNN domain-containing protein</fullName>
    </recommendedName>
</protein>
<dbReference type="Gene3D" id="4.10.60.10">
    <property type="entry name" value="Zinc finger, CCHC-type"/>
    <property type="match status" value="1"/>
</dbReference>
<dbReference type="Pfam" id="PF13696">
    <property type="entry name" value="zf-CCHC_2"/>
    <property type="match status" value="1"/>
</dbReference>
<dbReference type="Proteomes" id="UP000027138">
    <property type="component" value="Unassembled WGS sequence"/>
</dbReference>
<evidence type="ECO:0000256" key="3">
    <source>
        <dbReference type="ARBA" id="ARBA00022771"/>
    </source>
</evidence>
<dbReference type="InterPro" id="IPR036875">
    <property type="entry name" value="Znf_CCHC_sf"/>
</dbReference>
<dbReference type="OrthoDB" id="851741at2759"/>
<dbReference type="Gene3D" id="3.10.20.90">
    <property type="entry name" value="Phosphatidylinositol 3-kinase Catalytic Subunit, Chain A, domain 1"/>
    <property type="match status" value="1"/>
</dbReference>
<proteinExistence type="predicted"/>
<organism evidence="8 9">
    <name type="scientific">Jatropha curcas</name>
    <name type="common">Barbados nut</name>
    <dbReference type="NCBI Taxonomy" id="180498"/>
    <lineage>
        <taxon>Eukaryota</taxon>
        <taxon>Viridiplantae</taxon>
        <taxon>Streptophyta</taxon>
        <taxon>Embryophyta</taxon>
        <taxon>Tracheophyta</taxon>
        <taxon>Spermatophyta</taxon>
        <taxon>Magnoliopsida</taxon>
        <taxon>eudicotyledons</taxon>
        <taxon>Gunneridae</taxon>
        <taxon>Pentapetalae</taxon>
        <taxon>rosids</taxon>
        <taxon>fabids</taxon>
        <taxon>Malpighiales</taxon>
        <taxon>Euphorbiaceae</taxon>
        <taxon>Crotonoideae</taxon>
        <taxon>Jatropheae</taxon>
        <taxon>Jatropha</taxon>
    </lineage>
</organism>
<keyword evidence="2" id="KW-0479">Metal-binding</keyword>
<evidence type="ECO:0000256" key="4">
    <source>
        <dbReference type="ARBA" id="ARBA00022833"/>
    </source>
</evidence>
<dbReference type="GO" id="GO:0006511">
    <property type="term" value="P:ubiquitin-dependent protein catabolic process"/>
    <property type="evidence" value="ECO:0007669"/>
    <property type="project" value="TreeGrafter"/>
</dbReference>
<evidence type="ECO:0000313" key="9">
    <source>
        <dbReference type="Proteomes" id="UP000027138"/>
    </source>
</evidence>
<feature type="region of interest" description="Disordered" evidence="6">
    <location>
        <begin position="79"/>
        <end position="143"/>
    </location>
</feature>
<comment type="subcellular location">
    <subcellularLocation>
        <location evidence="1">Nucleus</location>
    </subcellularLocation>
</comment>
<name>A0A067KJT3_JATCU</name>
<gene>
    <name evidence="8" type="ORF">JCGZ_09377</name>
</gene>